<evidence type="ECO:0000313" key="2">
    <source>
        <dbReference type="EMBL" id="KAB3530718.1"/>
    </source>
</evidence>
<organism evidence="2 3">
    <name type="scientific">Alkaliphilus serpentinus</name>
    <dbReference type="NCBI Taxonomy" id="1482731"/>
    <lineage>
        <taxon>Bacteria</taxon>
        <taxon>Bacillati</taxon>
        <taxon>Bacillota</taxon>
        <taxon>Clostridia</taxon>
        <taxon>Peptostreptococcales</taxon>
        <taxon>Natronincolaceae</taxon>
        <taxon>Alkaliphilus</taxon>
    </lineage>
</organism>
<dbReference type="SUPFAM" id="SSF101307">
    <property type="entry name" value="YutG-like"/>
    <property type="match status" value="1"/>
</dbReference>
<evidence type="ECO:0000313" key="3">
    <source>
        <dbReference type="Proteomes" id="UP000465601"/>
    </source>
</evidence>
<dbReference type="Pfam" id="PF04608">
    <property type="entry name" value="PgpA"/>
    <property type="match status" value="1"/>
</dbReference>
<dbReference type="RefSeq" id="WP_151865530.1">
    <property type="nucleotide sequence ID" value="NZ_WBZB01000016.1"/>
</dbReference>
<dbReference type="EMBL" id="WBZB01000016">
    <property type="protein sequence ID" value="KAB3530718.1"/>
    <property type="molecule type" value="Genomic_DNA"/>
</dbReference>
<reference evidence="2 3" key="1">
    <citation type="submission" date="2019-10" db="EMBL/GenBank/DDBJ databases">
        <title>Alkaliphilus serpentinus sp. nov. and Alkaliphilus pronyensis sp. nov., two novel anaerobic alkaliphilic species isolated from the serpentinized-hosted hydrothermal field of the Prony Bay (New Caledonia).</title>
        <authorList>
            <person name="Postec A."/>
        </authorList>
    </citation>
    <scope>NUCLEOTIDE SEQUENCE [LARGE SCALE GENOMIC DNA]</scope>
    <source>
        <strain evidence="2 3">LacT</strain>
    </source>
</reference>
<dbReference type="InterPro" id="IPR026038">
    <property type="entry name" value="Put_PGPase"/>
</dbReference>
<dbReference type="Proteomes" id="UP000465601">
    <property type="component" value="Unassembled WGS sequence"/>
</dbReference>
<dbReference type="OrthoDB" id="9793244at2"/>
<dbReference type="GO" id="GO:0006629">
    <property type="term" value="P:lipid metabolic process"/>
    <property type="evidence" value="ECO:0007669"/>
    <property type="project" value="InterPro"/>
</dbReference>
<dbReference type="AlphaFoldDB" id="A0A833HPF1"/>
<comment type="caution">
    <text evidence="2">The sequence shown here is derived from an EMBL/GenBank/DDBJ whole genome shotgun (WGS) entry which is preliminary data.</text>
</comment>
<feature type="domain" description="YutG/PgpA" evidence="1">
    <location>
        <begin position="24"/>
        <end position="150"/>
    </location>
</feature>
<name>A0A833HPF1_9FIRM</name>
<keyword evidence="3" id="KW-1185">Reference proteome</keyword>
<sequence length="160" mass="17663">MKDITIAMLQKRGVKLLDMAELVYELQKKYIPVTLESALENVEKVIEKREVQNAILTGIHLDMLAEKDVIDEPLLSVLKNDDSLYGIDEILALSITNIYGSIGFTNFGYLDKVKPGIIGVVNDQKGGQVNTFLDDLIAGIVAAACSRMAHAAEDDKIKRE</sequence>
<dbReference type="GO" id="GO:0008962">
    <property type="term" value="F:phosphatidylglycerophosphatase activity"/>
    <property type="evidence" value="ECO:0007669"/>
    <property type="project" value="InterPro"/>
</dbReference>
<evidence type="ECO:0000259" key="1">
    <source>
        <dbReference type="Pfam" id="PF04608"/>
    </source>
</evidence>
<dbReference type="Gene3D" id="1.10.3760.10">
    <property type="entry name" value="PgpA-like"/>
    <property type="match status" value="1"/>
</dbReference>
<dbReference type="CDD" id="cd06971">
    <property type="entry name" value="PgpA"/>
    <property type="match status" value="1"/>
</dbReference>
<dbReference type="PIRSF" id="PIRSF019587">
    <property type="entry name" value="PGPase"/>
    <property type="match status" value="1"/>
</dbReference>
<proteinExistence type="predicted"/>
<dbReference type="InterPro" id="IPR007686">
    <property type="entry name" value="YutG/PgpA"/>
</dbReference>
<accession>A0A833HPF1</accession>
<dbReference type="InterPro" id="IPR036681">
    <property type="entry name" value="PgpA-like_sf"/>
</dbReference>
<gene>
    <name evidence="2" type="ORF">F8153_06310</name>
</gene>
<protein>
    <submittedName>
        <fullName evidence="2">Phosphatidylglycerophosphatase A</fullName>
    </submittedName>
</protein>